<dbReference type="Proteomes" id="UP001530400">
    <property type="component" value="Unassembled WGS sequence"/>
</dbReference>
<sequence>MNLSNTNGTPPPSSMGSLNASSATDPSSKQVRPKSRTNPSNASRSNASSHTYILFVVTCIFVTMTGNFLHHRIADPHSLHRRSMESFKKVHLEGHNELHKKLQQEKEEKKAEKEKIAAAAAAGGTDAENTKISPIGHDLAGLTCADHGGPSDDLAAEMVYWEDIPSDSKFKSPIGSNNNGKSMKKYLTFEPDGGGFNNIRMSLETIVVMAHAMGRTLVMPPSQNHYLLRKDREKQRTHFSFNDFYHFEQIGFEHAGLEIISMEDFLKAEAMTGNLVLKETGEVVFPPYNRTDWNGEDPKELKEYMRNVTLTPLDWAPGSCLAAFPSDDGLEHFEELNGMMHELKQGKFPSSNDFKGNPVAVDAPPLERLKEAVAGQVKKLCIYDKTMQDARVVHFMCYHKMRVRMLTHFYAFLFFEDWRHDLWSKRFVRDHLRYSDEIQCAAARVVAALRERARKKDPTGNPDGEFDSMHIRRGDFQYKETQITAEEIYKNSKDEMKEGGVVFVATDHQGKPFFKPLAEKYDLVFLKDFQKELEGVNTNYFGMIDQIVASRERVFFGCYQSTFSGFIIRMRAYHAMRDEAQGWENGLLFNTFFYTGEAHKKIYQQYFPLSPPYFTKEFPTAWRGINAGITELESLSSSS</sequence>
<dbReference type="PANTHER" id="PTHR31469">
    <property type="entry name" value="OS07G0633600 PROTEIN"/>
    <property type="match status" value="1"/>
</dbReference>
<keyword evidence="2" id="KW-0294">Fucose metabolism</keyword>
<feature type="transmembrane region" description="Helical" evidence="5">
    <location>
        <begin position="52"/>
        <end position="69"/>
    </location>
</feature>
<evidence type="ECO:0000256" key="1">
    <source>
        <dbReference type="ARBA" id="ARBA00022679"/>
    </source>
</evidence>
<keyword evidence="5" id="KW-0472">Membrane</keyword>
<evidence type="ECO:0000313" key="6">
    <source>
        <dbReference type="EMBL" id="KAL3778086.1"/>
    </source>
</evidence>
<dbReference type="Gene3D" id="3.40.50.11340">
    <property type="match status" value="1"/>
</dbReference>
<dbReference type="Gene3D" id="3.40.50.11350">
    <property type="match status" value="1"/>
</dbReference>
<dbReference type="Pfam" id="PF10250">
    <property type="entry name" value="O-FucT"/>
    <property type="match status" value="1"/>
</dbReference>
<proteinExistence type="predicted"/>
<feature type="compositionally biased region" description="Polar residues" evidence="4">
    <location>
        <begin position="1"/>
        <end position="30"/>
    </location>
</feature>
<feature type="compositionally biased region" description="Basic and acidic residues" evidence="4">
    <location>
        <begin position="102"/>
        <end position="116"/>
    </location>
</feature>
<name>A0ABD3NTM1_9STRA</name>
<dbReference type="InterPro" id="IPR019378">
    <property type="entry name" value="GDP-Fuc_O-FucTrfase"/>
</dbReference>
<dbReference type="AlphaFoldDB" id="A0ABD3NTM1"/>
<gene>
    <name evidence="6" type="ORF">ACHAWO_001752</name>
</gene>
<evidence type="ECO:0000256" key="3">
    <source>
        <dbReference type="ARBA" id="ARBA00023277"/>
    </source>
</evidence>
<dbReference type="GO" id="GO:0016740">
    <property type="term" value="F:transferase activity"/>
    <property type="evidence" value="ECO:0007669"/>
    <property type="project" value="UniProtKB-KW"/>
</dbReference>
<evidence type="ECO:0000256" key="4">
    <source>
        <dbReference type="SAM" id="MobiDB-lite"/>
    </source>
</evidence>
<keyword evidence="3" id="KW-0119">Carbohydrate metabolism</keyword>
<dbReference type="FunFam" id="3.40.50.11350:FF:000014">
    <property type="entry name" value="Uncharacterized protein"/>
    <property type="match status" value="1"/>
</dbReference>
<feature type="compositionally biased region" description="Low complexity" evidence="4">
    <location>
        <begin position="36"/>
        <end position="46"/>
    </location>
</feature>
<dbReference type="PANTHER" id="PTHR31469:SF8">
    <property type="entry name" value="OS07G0641000 PROTEIN"/>
    <property type="match status" value="1"/>
</dbReference>
<dbReference type="EMBL" id="JALLPJ020001006">
    <property type="protein sequence ID" value="KAL3778086.1"/>
    <property type="molecule type" value="Genomic_DNA"/>
</dbReference>
<comment type="caution">
    <text evidence="6">The sequence shown here is derived from an EMBL/GenBank/DDBJ whole genome shotgun (WGS) entry which is preliminary data.</text>
</comment>
<evidence type="ECO:0000256" key="2">
    <source>
        <dbReference type="ARBA" id="ARBA00023253"/>
    </source>
</evidence>
<accession>A0ABD3NTM1</accession>
<organism evidence="6 7">
    <name type="scientific">Cyclotella atomus</name>
    <dbReference type="NCBI Taxonomy" id="382360"/>
    <lineage>
        <taxon>Eukaryota</taxon>
        <taxon>Sar</taxon>
        <taxon>Stramenopiles</taxon>
        <taxon>Ochrophyta</taxon>
        <taxon>Bacillariophyta</taxon>
        <taxon>Coscinodiscophyceae</taxon>
        <taxon>Thalassiosirophycidae</taxon>
        <taxon>Stephanodiscales</taxon>
        <taxon>Stephanodiscaceae</taxon>
        <taxon>Cyclotella</taxon>
    </lineage>
</organism>
<evidence type="ECO:0008006" key="8">
    <source>
        <dbReference type="Google" id="ProtNLM"/>
    </source>
</evidence>
<keyword evidence="5" id="KW-1133">Transmembrane helix</keyword>
<dbReference type="GO" id="GO:0006004">
    <property type="term" value="P:fucose metabolic process"/>
    <property type="evidence" value="ECO:0007669"/>
    <property type="project" value="UniProtKB-KW"/>
</dbReference>
<protein>
    <recommendedName>
        <fullName evidence="8">O-fucosyltransferase family protein</fullName>
    </recommendedName>
</protein>
<reference evidence="6 7" key="1">
    <citation type="submission" date="2024-10" db="EMBL/GenBank/DDBJ databases">
        <title>Updated reference genomes for cyclostephanoid diatoms.</title>
        <authorList>
            <person name="Roberts W.R."/>
            <person name="Alverson A.J."/>
        </authorList>
    </citation>
    <scope>NUCLEOTIDE SEQUENCE [LARGE SCALE GENOMIC DNA]</scope>
    <source>
        <strain evidence="6 7">AJA010-31</strain>
    </source>
</reference>
<keyword evidence="1" id="KW-0808">Transferase</keyword>
<feature type="region of interest" description="Disordered" evidence="4">
    <location>
        <begin position="102"/>
        <end position="129"/>
    </location>
</feature>
<keyword evidence="5" id="KW-0812">Transmembrane</keyword>
<keyword evidence="7" id="KW-1185">Reference proteome</keyword>
<feature type="region of interest" description="Disordered" evidence="4">
    <location>
        <begin position="1"/>
        <end position="46"/>
    </location>
</feature>
<evidence type="ECO:0000313" key="7">
    <source>
        <dbReference type="Proteomes" id="UP001530400"/>
    </source>
</evidence>
<dbReference type="CDD" id="cd11296">
    <property type="entry name" value="O-FucT_like"/>
    <property type="match status" value="1"/>
</dbReference>
<evidence type="ECO:0000256" key="5">
    <source>
        <dbReference type="SAM" id="Phobius"/>
    </source>
</evidence>